<dbReference type="STRING" id="290397.Adeh_4089"/>
<evidence type="ECO:0000256" key="1">
    <source>
        <dbReference type="SAM" id="SignalP"/>
    </source>
</evidence>
<evidence type="ECO:0000313" key="4">
    <source>
        <dbReference type="Proteomes" id="UP000001935"/>
    </source>
</evidence>
<feature type="signal peptide" evidence="1">
    <location>
        <begin position="1"/>
        <end position="20"/>
    </location>
</feature>
<dbReference type="eggNOG" id="COG0671">
    <property type="taxonomic scope" value="Bacteria"/>
</dbReference>
<protein>
    <recommendedName>
        <fullName evidence="2">Phosphatidic acid phosphatase type 2/haloperoxidase domain-containing protein</fullName>
    </recommendedName>
</protein>
<dbReference type="KEGG" id="ade:Adeh_4089"/>
<dbReference type="SUPFAM" id="SSF48317">
    <property type="entry name" value="Acid phosphatase/Vanadium-dependent haloperoxidase"/>
    <property type="match status" value="1"/>
</dbReference>
<proteinExistence type="predicted"/>
<organism evidence="3 4">
    <name type="scientific">Anaeromyxobacter dehalogenans (strain 2CP-C)</name>
    <dbReference type="NCBI Taxonomy" id="290397"/>
    <lineage>
        <taxon>Bacteria</taxon>
        <taxon>Pseudomonadati</taxon>
        <taxon>Myxococcota</taxon>
        <taxon>Myxococcia</taxon>
        <taxon>Myxococcales</taxon>
        <taxon>Cystobacterineae</taxon>
        <taxon>Anaeromyxobacteraceae</taxon>
        <taxon>Anaeromyxobacter</taxon>
    </lineage>
</organism>
<evidence type="ECO:0000259" key="2">
    <source>
        <dbReference type="Pfam" id="PF01569"/>
    </source>
</evidence>
<dbReference type="RefSeq" id="WP_011423135.1">
    <property type="nucleotide sequence ID" value="NC_007760.1"/>
</dbReference>
<evidence type="ECO:0000313" key="3">
    <source>
        <dbReference type="EMBL" id="ABC83853.1"/>
    </source>
</evidence>
<keyword evidence="1" id="KW-0732">Signal</keyword>
<dbReference type="Proteomes" id="UP000001935">
    <property type="component" value="Chromosome"/>
</dbReference>
<dbReference type="AlphaFoldDB" id="Q2IGZ8"/>
<feature type="domain" description="Phosphatidic acid phosphatase type 2/haloperoxidase" evidence="2">
    <location>
        <begin position="140"/>
        <end position="251"/>
    </location>
</feature>
<accession>Q2IGZ8</accession>
<dbReference type="InterPro" id="IPR036938">
    <property type="entry name" value="PAP2/HPO_sf"/>
</dbReference>
<dbReference type="EMBL" id="CP000251">
    <property type="protein sequence ID" value="ABC83853.1"/>
    <property type="molecule type" value="Genomic_DNA"/>
</dbReference>
<dbReference type="Pfam" id="PF01569">
    <property type="entry name" value="PAP2"/>
    <property type="match status" value="1"/>
</dbReference>
<dbReference type="InterPro" id="IPR000326">
    <property type="entry name" value="PAP2/HPO"/>
</dbReference>
<dbReference type="HOGENOM" id="CLU_965226_0_0_7"/>
<feature type="chain" id="PRO_5004209895" description="Phosphatidic acid phosphatase type 2/haloperoxidase domain-containing protein" evidence="1">
    <location>
        <begin position="21"/>
        <end position="288"/>
    </location>
</feature>
<reference evidence="3" key="1">
    <citation type="submission" date="2006-01" db="EMBL/GenBank/DDBJ databases">
        <title>Complete sequence of Anaeromyxobacter dehalogenans 2CP-C.</title>
        <authorList>
            <consortium name="US DOE Joint Genome Institute"/>
            <person name="Copeland A."/>
            <person name="Lucas S."/>
            <person name="Lapidus A."/>
            <person name="Barry K."/>
            <person name="Detter J.C."/>
            <person name="Glavina T."/>
            <person name="Hammon N."/>
            <person name="Israni S."/>
            <person name="Pitluck S."/>
            <person name="Brettin T."/>
            <person name="Bruce D."/>
            <person name="Han C."/>
            <person name="Tapia R."/>
            <person name="Gilna P."/>
            <person name="Kiss H."/>
            <person name="Schmutz J."/>
            <person name="Larimer F."/>
            <person name="Land M."/>
            <person name="Kyrpides N."/>
            <person name="Anderson I."/>
            <person name="Sanford R.A."/>
            <person name="Ritalahti K.M."/>
            <person name="Thomas H.S."/>
            <person name="Kirby J.R."/>
            <person name="Zhulin I.B."/>
            <person name="Loeffler F.E."/>
            <person name="Richardson P."/>
        </authorList>
    </citation>
    <scope>NUCLEOTIDE SEQUENCE</scope>
    <source>
        <strain evidence="3">2CP-C</strain>
    </source>
</reference>
<dbReference type="OrthoDB" id="5519165at2"/>
<sequence>MIAIAAALALALAPASAAGAEPGPFLGEGTRYADLPVVRRVLLDLVAIPADAPRWSAPDAAGLALALGSGLALMWPARPSADVRLDRWITRELNPHLPLVWNDVVQPALWGGIAVGGLGTWWLATRRGDAYVAQGCSLMAEALTVAQAYHVTVKLLVGREGPRDGDGEGRVLGPRASLRLYPAGTPSGHAATLYALLSSGTAYFEPPLAAQLGLHALVGGLVAFHVVDHRHFLSDSLLGSVLGWSVGRWVVLHRRSGPDAPRSRGPSALALVPLPLPSGGGLALAGAL</sequence>
<name>Q2IGZ8_ANADE</name>
<gene>
    <name evidence="3" type="ordered locus">Adeh_4089</name>
</gene>